<comment type="caution">
    <text evidence="2">The sequence shown here is derived from an EMBL/GenBank/DDBJ whole genome shotgun (WGS) entry which is preliminary data.</text>
</comment>
<evidence type="ECO:0000313" key="2">
    <source>
        <dbReference type="EMBL" id="CAF9926767.1"/>
    </source>
</evidence>
<evidence type="ECO:0000313" key="3">
    <source>
        <dbReference type="Proteomes" id="UP000664534"/>
    </source>
</evidence>
<keyword evidence="3" id="KW-1185">Reference proteome</keyword>
<feature type="compositionally biased region" description="Low complexity" evidence="1">
    <location>
        <begin position="327"/>
        <end position="339"/>
    </location>
</feature>
<reference evidence="2" key="1">
    <citation type="submission" date="2021-03" db="EMBL/GenBank/DDBJ databases">
        <authorList>
            <person name="Tagirdzhanova G."/>
        </authorList>
    </citation>
    <scope>NUCLEOTIDE SEQUENCE</scope>
</reference>
<organism evidence="2 3">
    <name type="scientific">Imshaugia aleurites</name>
    <dbReference type="NCBI Taxonomy" id="172621"/>
    <lineage>
        <taxon>Eukaryota</taxon>
        <taxon>Fungi</taxon>
        <taxon>Dikarya</taxon>
        <taxon>Ascomycota</taxon>
        <taxon>Pezizomycotina</taxon>
        <taxon>Lecanoromycetes</taxon>
        <taxon>OSLEUM clade</taxon>
        <taxon>Lecanoromycetidae</taxon>
        <taxon>Lecanorales</taxon>
        <taxon>Lecanorineae</taxon>
        <taxon>Parmeliaceae</taxon>
        <taxon>Imshaugia</taxon>
    </lineage>
</organism>
<gene>
    <name evidence="2" type="ORF">IMSHALPRED_007039</name>
</gene>
<dbReference type="AlphaFoldDB" id="A0A8H3IG42"/>
<proteinExistence type="predicted"/>
<feature type="region of interest" description="Disordered" evidence="1">
    <location>
        <begin position="50"/>
        <end position="81"/>
    </location>
</feature>
<feature type="region of interest" description="Disordered" evidence="1">
    <location>
        <begin position="326"/>
        <end position="357"/>
    </location>
</feature>
<dbReference type="EMBL" id="CAJPDT010000044">
    <property type="protein sequence ID" value="CAF9926767.1"/>
    <property type="molecule type" value="Genomic_DNA"/>
</dbReference>
<sequence length="357" mass="39322">MPDTWQGEEAQARQLPSVDGQSEYFFLLGGEARHPVVRFPVEPALRRASINSKTFTGAPSREGHDHAMKPRPTYQNEPQSGVDYQRANRSLDESALIGTPSNNGAVSEAPFGVPNFPTNTSHRDHSQDRALFEIPIPDDLSGRVPWVASPFSFSQWTCTYPSQETALHTQRPIFLGPGIKPRNFAGPSSFTPSTSNFHIRRLAGSSAWQRPQNEPTANWVNSTATAFVARGRLPYQNQALENCRIGGLVQSTSLAGSRAPFFIGSHSSSRYATAASYGHVLPAKVPNAYIDDTDEANIDGLGMFPAPTLADRLDERYHYFSGHGIKSRSFPSRSRSQSRAPIKNRRPQSSPPHQLPQ</sequence>
<feature type="region of interest" description="Disordered" evidence="1">
    <location>
        <begin position="95"/>
        <end position="125"/>
    </location>
</feature>
<accession>A0A8H3IG42</accession>
<protein>
    <submittedName>
        <fullName evidence="2">Uncharacterized protein</fullName>
    </submittedName>
</protein>
<dbReference type="Proteomes" id="UP000664534">
    <property type="component" value="Unassembled WGS sequence"/>
</dbReference>
<name>A0A8H3IG42_9LECA</name>
<evidence type="ECO:0000256" key="1">
    <source>
        <dbReference type="SAM" id="MobiDB-lite"/>
    </source>
</evidence>